<feature type="region of interest" description="Disordered" evidence="1">
    <location>
        <begin position="1"/>
        <end position="21"/>
    </location>
</feature>
<feature type="non-terminal residue" evidence="2">
    <location>
        <position position="32"/>
    </location>
</feature>
<reference evidence="2" key="1">
    <citation type="journal article" date="2014" name="Front. Microbiol.">
        <title>High frequency of phylogenetically diverse reductive dehalogenase-homologous genes in deep subseafloor sedimentary metagenomes.</title>
        <authorList>
            <person name="Kawai M."/>
            <person name="Futagami T."/>
            <person name="Toyoda A."/>
            <person name="Takaki Y."/>
            <person name="Nishi S."/>
            <person name="Hori S."/>
            <person name="Arai W."/>
            <person name="Tsubouchi T."/>
            <person name="Morono Y."/>
            <person name="Uchiyama I."/>
            <person name="Ito T."/>
            <person name="Fujiyama A."/>
            <person name="Inagaki F."/>
            <person name="Takami H."/>
        </authorList>
    </citation>
    <scope>NUCLEOTIDE SEQUENCE</scope>
    <source>
        <strain evidence="2">Expedition CK06-06</strain>
    </source>
</reference>
<gene>
    <name evidence="2" type="ORF">S01H1_53305</name>
</gene>
<dbReference type="AlphaFoldDB" id="X0VXG0"/>
<proteinExistence type="predicted"/>
<protein>
    <submittedName>
        <fullName evidence="2">Uncharacterized protein</fullName>
    </submittedName>
</protein>
<name>X0VXG0_9ZZZZ</name>
<organism evidence="2">
    <name type="scientific">marine sediment metagenome</name>
    <dbReference type="NCBI Taxonomy" id="412755"/>
    <lineage>
        <taxon>unclassified sequences</taxon>
        <taxon>metagenomes</taxon>
        <taxon>ecological metagenomes</taxon>
    </lineage>
</organism>
<evidence type="ECO:0000256" key="1">
    <source>
        <dbReference type="SAM" id="MobiDB-lite"/>
    </source>
</evidence>
<comment type="caution">
    <text evidence="2">The sequence shown here is derived from an EMBL/GenBank/DDBJ whole genome shotgun (WGS) entry which is preliminary data.</text>
</comment>
<sequence>MAGVTAGRGRFIGQDGDDGGGIGVEVLVGCFD</sequence>
<dbReference type="EMBL" id="BARS01034517">
    <property type="protein sequence ID" value="GAG23134.1"/>
    <property type="molecule type" value="Genomic_DNA"/>
</dbReference>
<accession>X0VXG0</accession>
<evidence type="ECO:0000313" key="2">
    <source>
        <dbReference type="EMBL" id="GAG23134.1"/>
    </source>
</evidence>